<dbReference type="AlphaFoldDB" id="A0A6A1QBN2"/>
<keyword evidence="3" id="KW-1185">Reference proteome</keyword>
<dbReference type="InterPro" id="IPR041056">
    <property type="entry name" value="DUF5585"/>
</dbReference>
<organism evidence="2 3">
    <name type="scientific">Balaenoptera physalus</name>
    <name type="common">Fin whale</name>
    <name type="synonym">Balaena physalus</name>
    <dbReference type="NCBI Taxonomy" id="9770"/>
    <lineage>
        <taxon>Eukaryota</taxon>
        <taxon>Metazoa</taxon>
        <taxon>Chordata</taxon>
        <taxon>Craniata</taxon>
        <taxon>Vertebrata</taxon>
        <taxon>Euteleostomi</taxon>
        <taxon>Mammalia</taxon>
        <taxon>Eutheria</taxon>
        <taxon>Laurasiatheria</taxon>
        <taxon>Artiodactyla</taxon>
        <taxon>Whippomorpha</taxon>
        <taxon>Cetacea</taxon>
        <taxon>Mysticeti</taxon>
        <taxon>Balaenopteridae</taxon>
        <taxon>Balaenoptera</taxon>
    </lineage>
</organism>
<evidence type="ECO:0000256" key="1">
    <source>
        <dbReference type="SAM" id="MobiDB-lite"/>
    </source>
</evidence>
<reference evidence="2 3" key="1">
    <citation type="journal article" date="2019" name="PLoS ONE">
        <title>Genomic analyses reveal an absence of contemporary introgressive admixture between fin whales and blue whales, despite known hybrids.</title>
        <authorList>
            <person name="Westbury M.V."/>
            <person name="Petersen B."/>
            <person name="Lorenzen E.D."/>
        </authorList>
    </citation>
    <scope>NUCLEOTIDE SEQUENCE [LARGE SCALE GENOMIC DNA]</scope>
    <source>
        <strain evidence="2">FinWhale-01</strain>
    </source>
</reference>
<protein>
    <submittedName>
        <fullName evidence="2">Uncharacterized protein</fullName>
    </submittedName>
</protein>
<feature type="region of interest" description="Disordered" evidence="1">
    <location>
        <begin position="224"/>
        <end position="244"/>
    </location>
</feature>
<name>A0A6A1QBN2_BALPH</name>
<accession>A0A6A1QBN2</accession>
<feature type="non-terminal residue" evidence="2">
    <location>
        <position position="1"/>
    </location>
</feature>
<feature type="region of interest" description="Disordered" evidence="1">
    <location>
        <begin position="354"/>
        <end position="373"/>
    </location>
</feature>
<feature type="region of interest" description="Disordered" evidence="1">
    <location>
        <begin position="79"/>
        <end position="111"/>
    </location>
</feature>
<feature type="compositionally biased region" description="Polar residues" evidence="1">
    <location>
        <begin position="363"/>
        <end position="373"/>
    </location>
</feature>
<dbReference type="EMBL" id="SGJD01000555">
    <property type="protein sequence ID" value="KAB0404644.1"/>
    <property type="molecule type" value="Genomic_DNA"/>
</dbReference>
<dbReference type="Proteomes" id="UP000437017">
    <property type="component" value="Unassembled WGS sequence"/>
</dbReference>
<sequence length="373" mass="39898">LRVPICHTDTSFGPQGNVYIHKTTSLCSLGSDTKVRHVTCQGRYLWFALYLLPQSLFLEWSICLDPTCATKRAMAWECPSKPSSPPAEPNVARQAHSVKPSAPRGRWPSLGTRPEQLPLPVHCQACAPCVTDQMPSFLTLDSSAKQQGTVNSLRNGRLGASGTAQPCSQLTCKMWTALVLIWVSSWSLSESHLTLQHPVLNKTLENSEQNSSVEAIARVLNETSERMTSVTPSPATLTRGTWGGDPTSPVALNASTRGPTVQAPTPLTAADAATSLLTGPREQESWRAAREAAFPGQVCSHQLCDPEWSVVDSGAPPGHRGDSLSVMAPRGMLPGAIPGGELTLAFSTTLNPEEETILPGDSSFPSQSLLSQA</sequence>
<dbReference type="Pfam" id="PF17823">
    <property type="entry name" value="DUF5585"/>
    <property type="match status" value="1"/>
</dbReference>
<proteinExistence type="predicted"/>
<gene>
    <name evidence="2" type="ORF">E2I00_000652</name>
</gene>
<evidence type="ECO:0000313" key="2">
    <source>
        <dbReference type="EMBL" id="KAB0404644.1"/>
    </source>
</evidence>
<comment type="caution">
    <text evidence="2">The sequence shown here is derived from an EMBL/GenBank/DDBJ whole genome shotgun (WGS) entry which is preliminary data.</text>
</comment>
<feature type="compositionally biased region" description="Polar residues" evidence="1">
    <location>
        <begin position="226"/>
        <end position="239"/>
    </location>
</feature>
<evidence type="ECO:0000313" key="3">
    <source>
        <dbReference type="Proteomes" id="UP000437017"/>
    </source>
</evidence>
<dbReference type="OrthoDB" id="10071013at2759"/>
<feature type="non-terminal residue" evidence="2">
    <location>
        <position position="373"/>
    </location>
</feature>